<dbReference type="OrthoDB" id="341259at2759"/>
<dbReference type="RefSeq" id="XP_056576540.1">
    <property type="nucleotide sequence ID" value="XM_056725689.1"/>
</dbReference>
<accession>A0A9W9RRH1</accession>
<protein>
    <submittedName>
        <fullName evidence="1">Uncharacterized protein</fullName>
    </submittedName>
</protein>
<dbReference type="Proteomes" id="UP001147752">
    <property type="component" value="Unassembled WGS sequence"/>
</dbReference>
<dbReference type="InterPro" id="IPR036770">
    <property type="entry name" value="Ankyrin_rpt-contain_sf"/>
</dbReference>
<name>A0A9W9RRH1_9EURO</name>
<proteinExistence type="predicted"/>
<evidence type="ECO:0000313" key="2">
    <source>
        <dbReference type="Proteomes" id="UP001147752"/>
    </source>
</evidence>
<dbReference type="AlphaFoldDB" id="A0A9W9RRH1"/>
<dbReference type="GeneID" id="81464872"/>
<reference evidence="1" key="2">
    <citation type="journal article" date="2023" name="IMA Fungus">
        <title>Comparative genomic study of the Penicillium genus elucidates a diverse pangenome and 15 lateral gene transfer events.</title>
        <authorList>
            <person name="Petersen C."/>
            <person name="Sorensen T."/>
            <person name="Nielsen M.R."/>
            <person name="Sondergaard T.E."/>
            <person name="Sorensen J.L."/>
            <person name="Fitzpatrick D.A."/>
            <person name="Frisvad J.C."/>
            <person name="Nielsen K.L."/>
        </authorList>
    </citation>
    <scope>NUCLEOTIDE SEQUENCE</scope>
    <source>
        <strain evidence="1">IBT 3081</strain>
    </source>
</reference>
<sequence length="203" mass="22537">MSSASRCCLVDTRGADRRFRSIEISNLHREHLPAISLAAGRAHYITVKLLLSYNASYNPPRDTKNLASGQLDIVDLLLNHGAEPNGIGRWHYEEKEIGDLPCIYFAETYPEIFRLLLDRGTDLLLPAAKARKELNWDLLTDETTTIQHVSDDAGRPVTAPTSTFVTKKALESGSTETDQILWKEAYHCNSLAKLAIGVACPCL</sequence>
<reference evidence="1" key="1">
    <citation type="submission" date="2022-12" db="EMBL/GenBank/DDBJ databases">
        <authorList>
            <person name="Petersen C."/>
        </authorList>
    </citation>
    <scope>NUCLEOTIDE SEQUENCE</scope>
    <source>
        <strain evidence="1">IBT 3081</strain>
    </source>
</reference>
<keyword evidence="2" id="KW-1185">Reference proteome</keyword>
<dbReference type="EMBL" id="JAPZBT010000003">
    <property type="protein sequence ID" value="KAJ5365073.1"/>
    <property type="molecule type" value="Genomic_DNA"/>
</dbReference>
<gene>
    <name evidence="1" type="ORF">N7517_007959</name>
</gene>
<evidence type="ECO:0000313" key="1">
    <source>
        <dbReference type="EMBL" id="KAJ5365073.1"/>
    </source>
</evidence>
<dbReference type="SUPFAM" id="SSF48403">
    <property type="entry name" value="Ankyrin repeat"/>
    <property type="match status" value="1"/>
</dbReference>
<organism evidence="1 2">
    <name type="scientific">Penicillium concentricum</name>
    <dbReference type="NCBI Taxonomy" id="293559"/>
    <lineage>
        <taxon>Eukaryota</taxon>
        <taxon>Fungi</taxon>
        <taxon>Dikarya</taxon>
        <taxon>Ascomycota</taxon>
        <taxon>Pezizomycotina</taxon>
        <taxon>Eurotiomycetes</taxon>
        <taxon>Eurotiomycetidae</taxon>
        <taxon>Eurotiales</taxon>
        <taxon>Aspergillaceae</taxon>
        <taxon>Penicillium</taxon>
    </lineage>
</organism>
<dbReference type="Gene3D" id="1.25.40.20">
    <property type="entry name" value="Ankyrin repeat-containing domain"/>
    <property type="match status" value="1"/>
</dbReference>
<comment type="caution">
    <text evidence="1">The sequence shown here is derived from an EMBL/GenBank/DDBJ whole genome shotgun (WGS) entry which is preliminary data.</text>
</comment>